<dbReference type="EMBL" id="JAIWYP010000003">
    <property type="protein sequence ID" value="KAH3848557.1"/>
    <property type="molecule type" value="Genomic_DNA"/>
</dbReference>
<evidence type="ECO:0000313" key="2">
    <source>
        <dbReference type="Proteomes" id="UP000828390"/>
    </source>
</evidence>
<accession>A0A9D4KYM5</accession>
<comment type="caution">
    <text evidence="1">The sequence shown here is derived from an EMBL/GenBank/DDBJ whole genome shotgun (WGS) entry which is preliminary data.</text>
</comment>
<gene>
    <name evidence="1" type="ORF">DPMN_090934</name>
</gene>
<reference evidence="1" key="2">
    <citation type="submission" date="2020-11" db="EMBL/GenBank/DDBJ databases">
        <authorList>
            <person name="McCartney M.A."/>
            <person name="Auch B."/>
            <person name="Kono T."/>
            <person name="Mallez S."/>
            <person name="Becker A."/>
            <person name="Gohl D.M."/>
            <person name="Silverstein K.A.T."/>
            <person name="Koren S."/>
            <person name="Bechman K.B."/>
            <person name="Herman A."/>
            <person name="Abrahante J.E."/>
            <person name="Garbe J."/>
        </authorList>
    </citation>
    <scope>NUCLEOTIDE SEQUENCE</scope>
    <source>
        <strain evidence="1">Duluth1</strain>
        <tissue evidence="1">Whole animal</tissue>
    </source>
</reference>
<dbReference type="Proteomes" id="UP000828390">
    <property type="component" value="Unassembled WGS sequence"/>
</dbReference>
<keyword evidence="2" id="KW-1185">Reference proteome</keyword>
<reference evidence="1" key="1">
    <citation type="journal article" date="2019" name="bioRxiv">
        <title>The Genome of the Zebra Mussel, Dreissena polymorpha: A Resource for Invasive Species Research.</title>
        <authorList>
            <person name="McCartney M.A."/>
            <person name="Auch B."/>
            <person name="Kono T."/>
            <person name="Mallez S."/>
            <person name="Zhang Y."/>
            <person name="Obille A."/>
            <person name="Becker A."/>
            <person name="Abrahante J.E."/>
            <person name="Garbe J."/>
            <person name="Badalamenti J.P."/>
            <person name="Herman A."/>
            <person name="Mangelson H."/>
            <person name="Liachko I."/>
            <person name="Sullivan S."/>
            <person name="Sone E.D."/>
            <person name="Koren S."/>
            <person name="Silverstein K.A.T."/>
            <person name="Beckman K.B."/>
            <person name="Gohl D.M."/>
        </authorList>
    </citation>
    <scope>NUCLEOTIDE SEQUENCE</scope>
    <source>
        <strain evidence="1">Duluth1</strain>
        <tissue evidence="1">Whole animal</tissue>
    </source>
</reference>
<evidence type="ECO:0000313" key="1">
    <source>
        <dbReference type="EMBL" id="KAH3848557.1"/>
    </source>
</evidence>
<name>A0A9D4KYM5_DREPO</name>
<sequence>MNESKTKAHILLDQFSSVFTKEDKDGVLPNLNKDGLLPNLNKDGVLPNLNKDGVLPNLNKKTRSIPALHITEEGVKKLLADLNISKARGPDSIPTIPQPCNISSRNHWTKERYQVTGGMQTSPLSSRKEMSTWQRIIDLYL</sequence>
<proteinExistence type="predicted"/>
<organism evidence="1 2">
    <name type="scientific">Dreissena polymorpha</name>
    <name type="common">Zebra mussel</name>
    <name type="synonym">Mytilus polymorpha</name>
    <dbReference type="NCBI Taxonomy" id="45954"/>
    <lineage>
        <taxon>Eukaryota</taxon>
        <taxon>Metazoa</taxon>
        <taxon>Spiralia</taxon>
        <taxon>Lophotrochozoa</taxon>
        <taxon>Mollusca</taxon>
        <taxon>Bivalvia</taxon>
        <taxon>Autobranchia</taxon>
        <taxon>Heteroconchia</taxon>
        <taxon>Euheterodonta</taxon>
        <taxon>Imparidentia</taxon>
        <taxon>Neoheterodontei</taxon>
        <taxon>Myida</taxon>
        <taxon>Dreissenoidea</taxon>
        <taxon>Dreissenidae</taxon>
        <taxon>Dreissena</taxon>
    </lineage>
</organism>
<dbReference type="AlphaFoldDB" id="A0A9D4KYM5"/>
<protein>
    <submittedName>
        <fullName evidence="1">Uncharacterized protein</fullName>
    </submittedName>
</protein>